<keyword evidence="7 8" id="KW-0807">Transducer</keyword>
<keyword evidence="11" id="KW-1185">Reference proteome</keyword>
<dbReference type="Pfam" id="PF00001">
    <property type="entry name" value="7tm_1"/>
    <property type="match status" value="1"/>
</dbReference>
<evidence type="ECO:0000256" key="5">
    <source>
        <dbReference type="ARBA" id="ARBA00023136"/>
    </source>
</evidence>
<evidence type="ECO:0000256" key="9">
    <source>
        <dbReference type="SAM" id="Phobius"/>
    </source>
</evidence>
<dbReference type="Proteomes" id="UP001652625">
    <property type="component" value="Chromosome 13"/>
</dbReference>
<dbReference type="PRINTS" id="PR00237">
    <property type="entry name" value="GPCRRHODOPSN"/>
</dbReference>
<dbReference type="GeneID" id="136089349"/>
<keyword evidence="5 9" id="KW-0472">Membrane</keyword>
<reference evidence="12" key="1">
    <citation type="submission" date="2025-08" db="UniProtKB">
        <authorList>
            <consortium name="RefSeq"/>
        </authorList>
    </citation>
    <scope>IDENTIFICATION</scope>
</reference>
<feature type="transmembrane region" description="Helical" evidence="9">
    <location>
        <begin position="66"/>
        <end position="87"/>
    </location>
</feature>
<gene>
    <name evidence="12" type="primary">LOC136089349</name>
</gene>
<dbReference type="SUPFAM" id="SSF81321">
    <property type="entry name" value="Family A G protein-coupled receptor-like"/>
    <property type="match status" value="1"/>
</dbReference>
<keyword evidence="3 9" id="KW-1133">Transmembrane helix</keyword>
<comment type="subcellular location">
    <subcellularLocation>
        <location evidence="1">Membrane</location>
        <topology evidence="1">Multi-pass membrane protein</topology>
    </subcellularLocation>
</comment>
<protein>
    <submittedName>
        <fullName evidence="12">Uncharacterized protein LOC136089349 isoform X1</fullName>
    </submittedName>
</protein>
<keyword evidence="4 8" id="KW-0297">G-protein coupled receptor</keyword>
<dbReference type="PROSITE" id="PS00237">
    <property type="entry name" value="G_PROTEIN_RECEP_F1_1"/>
    <property type="match status" value="1"/>
</dbReference>
<dbReference type="InterPro" id="IPR000276">
    <property type="entry name" value="GPCR_Rhodpsn"/>
</dbReference>
<evidence type="ECO:0000313" key="12">
    <source>
        <dbReference type="RefSeq" id="XP_065671392.1"/>
    </source>
</evidence>
<feature type="transmembrane region" description="Helical" evidence="9">
    <location>
        <begin position="99"/>
        <end position="122"/>
    </location>
</feature>
<name>A0ABM4DAK6_HYDVU</name>
<dbReference type="RefSeq" id="XP_065671392.1">
    <property type="nucleotide sequence ID" value="XM_065815320.1"/>
</dbReference>
<sequence length="313" mass="36086">MVMELDISKAVCRLFLSYSSMHRVTALIMEKVHWLMIFLIFIPNFTLIAVLYASRNGTLLFQEKHVMLLSVVDLTVAIIQTPLKILITTYLDNMKCFQIAIVAFWHVFPTMFSCCVILVISIERYLTIVHSNKWHGIQIKNIYLTFVVYLFFSISIAMSLWFAISIATSSYENSPYIYTTIGSVTLIFLIFVTFTNISLLTGTKQIMRSCDINVQRNKKVEKQLNKTIVMISVTLVVLYSPTVVAMLIFVAALKTGNDLIENIHVILMSWSLFFCQANSMINSIIYILRCRKIKNYFIYQLSNVVIRKRNVLT</sequence>
<proteinExistence type="inferred from homology"/>
<organism evidence="11 12">
    <name type="scientific">Hydra vulgaris</name>
    <name type="common">Hydra</name>
    <name type="synonym">Hydra attenuata</name>
    <dbReference type="NCBI Taxonomy" id="6087"/>
    <lineage>
        <taxon>Eukaryota</taxon>
        <taxon>Metazoa</taxon>
        <taxon>Cnidaria</taxon>
        <taxon>Hydrozoa</taxon>
        <taxon>Hydroidolina</taxon>
        <taxon>Anthoathecata</taxon>
        <taxon>Aplanulata</taxon>
        <taxon>Hydridae</taxon>
        <taxon>Hydra</taxon>
    </lineage>
</organism>
<feature type="transmembrane region" description="Helical" evidence="9">
    <location>
        <begin position="228"/>
        <end position="253"/>
    </location>
</feature>
<feature type="transmembrane region" description="Helical" evidence="9">
    <location>
        <begin position="32"/>
        <end position="54"/>
    </location>
</feature>
<evidence type="ECO:0000259" key="10">
    <source>
        <dbReference type="PROSITE" id="PS50262"/>
    </source>
</evidence>
<dbReference type="InterPro" id="IPR050125">
    <property type="entry name" value="GPCR_opsins"/>
</dbReference>
<feature type="transmembrane region" description="Helical" evidence="9">
    <location>
        <begin position="265"/>
        <end position="288"/>
    </location>
</feature>
<feature type="domain" description="G-protein coupled receptors family 1 profile" evidence="10">
    <location>
        <begin position="43"/>
        <end position="286"/>
    </location>
</feature>
<dbReference type="PANTHER" id="PTHR24240">
    <property type="entry name" value="OPSIN"/>
    <property type="match status" value="1"/>
</dbReference>
<dbReference type="InterPro" id="IPR017452">
    <property type="entry name" value="GPCR_Rhodpsn_7TM"/>
</dbReference>
<evidence type="ECO:0000256" key="2">
    <source>
        <dbReference type="ARBA" id="ARBA00022692"/>
    </source>
</evidence>
<dbReference type="PROSITE" id="PS50262">
    <property type="entry name" value="G_PROTEIN_RECEP_F1_2"/>
    <property type="match status" value="1"/>
</dbReference>
<evidence type="ECO:0000256" key="1">
    <source>
        <dbReference type="ARBA" id="ARBA00004141"/>
    </source>
</evidence>
<keyword evidence="6 8" id="KW-0675">Receptor</keyword>
<evidence type="ECO:0000256" key="3">
    <source>
        <dbReference type="ARBA" id="ARBA00022989"/>
    </source>
</evidence>
<feature type="transmembrane region" description="Helical" evidence="9">
    <location>
        <begin position="176"/>
        <end position="199"/>
    </location>
</feature>
<dbReference type="Gene3D" id="1.20.1070.10">
    <property type="entry name" value="Rhodopsin 7-helix transmembrane proteins"/>
    <property type="match status" value="1"/>
</dbReference>
<keyword evidence="2 8" id="KW-0812">Transmembrane</keyword>
<feature type="transmembrane region" description="Helical" evidence="9">
    <location>
        <begin position="142"/>
        <end position="164"/>
    </location>
</feature>
<comment type="similarity">
    <text evidence="8">Belongs to the G-protein coupled receptor 1 family.</text>
</comment>
<evidence type="ECO:0000256" key="8">
    <source>
        <dbReference type="RuleBase" id="RU000688"/>
    </source>
</evidence>
<evidence type="ECO:0000313" key="11">
    <source>
        <dbReference type="Proteomes" id="UP001652625"/>
    </source>
</evidence>
<evidence type="ECO:0000256" key="4">
    <source>
        <dbReference type="ARBA" id="ARBA00023040"/>
    </source>
</evidence>
<evidence type="ECO:0000256" key="7">
    <source>
        <dbReference type="ARBA" id="ARBA00023224"/>
    </source>
</evidence>
<evidence type="ECO:0000256" key="6">
    <source>
        <dbReference type="ARBA" id="ARBA00023170"/>
    </source>
</evidence>
<accession>A0ABM4DAK6</accession>